<dbReference type="PIRSF" id="PIRSF006337">
    <property type="entry name" value="Trehalose_TreZ"/>
    <property type="match status" value="1"/>
</dbReference>
<evidence type="ECO:0000256" key="2">
    <source>
        <dbReference type="ARBA" id="ARBA00005199"/>
    </source>
</evidence>
<evidence type="ECO:0000256" key="7">
    <source>
        <dbReference type="ARBA" id="ARBA00022801"/>
    </source>
</evidence>
<dbReference type="Gene3D" id="3.20.20.80">
    <property type="entry name" value="Glycosidases"/>
    <property type="match status" value="1"/>
</dbReference>
<dbReference type="Gene3D" id="1.10.10.760">
    <property type="entry name" value="E-set domains of sugar-utilizing enzymes"/>
    <property type="match status" value="1"/>
</dbReference>
<comment type="pathway">
    <text evidence="2 14">Glycan biosynthesis; trehalose biosynthesis.</text>
</comment>
<evidence type="ECO:0000313" key="19">
    <source>
        <dbReference type="EMBL" id="RVV98458.1"/>
    </source>
</evidence>
<dbReference type="GO" id="GO:0005737">
    <property type="term" value="C:cytoplasm"/>
    <property type="evidence" value="ECO:0007669"/>
    <property type="project" value="UniProtKB-SubCell"/>
</dbReference>
<evidence type="ECO:0000256" key="6">
    <source>
        <dbReference type="ARBA" id="ARBA00022490"/>
    </source>
</evidence>
<dbReference type="Proteomes" id="UP000285908">
    <property type="component" value="Unassembled WGS sequence"/>
</dbReference>
<dbReference type="GO" id="GO:0005992">
    <property type="term" value="P:trehalose biosynthetic process"/>
    <property type="evidence" value="ECO:0007669"/>
    <property type="project" value="UniProtKB-UniRule"/>
</dbReference>
<sequence>MTIDPADTAPRTDARPLWGLWPAGPGRWSYRVWAPRAARAELEVGGSRHPMQRDDDGLWEVSFAAEEGTVYRLVLDGTATPDPAARRQAGDVHAASVILDPRGAHAWQADWHGRPWEEAVIYEMHLGTFTEGGTFAAAMDELDRLAGLGITAIEIMPVAQFPGDRGWGYDGVNPYALHPAYGTRDEMRAFVDAAQARGMMVLLDVVYNHFGPDGAYIHGVAPEFFDAGRDTPWGRAIAFAKPAVRRYFIDNAIEWIREFRLDGLRLDAVHQIADDSDPHFLVELGQAVRKLDLGRPIHLVNEDERNLRRYRDGPDPDFAAEWNDDYHHAVHCLLTGESESYYENFAQDPMADLVTAMADGYVEHGQPRHSGEVRGEPAGDLPTTAFVNANQTHDQVGNRAQGDRLITLADPEAVKVAHGLLLLSPFIPMLFMGEEIGATAPFQFFADFHGKLAEATRKGRADEFARFSSFEGDVPDPMAWDTFARSRPFADPPAHAADWAALTERLLDLRAQHVVPLLKSGRDGRAQVDRTGAKSLVAAWPFAAGTLRLAVSLGAAPDRVPEIPDPFFTMGDPARDALSLTATVEHSE</sequence>
<dbReference type="AlphaFoldDB" id="A0A438AIJ0"/>
<feature type="domain" description="Glycosyl hydrolase family 13 catalytic" evidence="18">
    <location>
        <begin position="123"/>
        <end position="510"/>
    </location>
</feature>
<protein>
    <recommendedName>
        <fullName evidence="5 13">Malto-oligosyltrehalose trehalohydrolase</fullName>
        <shortName evidence="14">MTHase</shortName>
        <ecNumber evidence="4 13">3.2.1.141</ecNumber>
    </recommendedName>
    <alternativeName>
        <fullName evidence="11 14">4-alpha-D-((1-&gt;4)-alpha-D-glucano)trehalose trehalohydrolase</fullName>
    </alternativeName>
    <alternativeName>
        <fullName evidence="10 14">Maltooligosyl trehalose trehalohydrolase</fullName>
    </alternativeName>
</protein>
<dbReference type="Pfam" id="PF00128">
    <property type="entry name" value="Alpha-amylase"/>
    <property type="match status" value="1"/>
</dbReference>
<dbReference type="InterPro" id="IPR013783">
    <property type="entry name" value="Ig-like_fold"/>
</dbReference>
<evidence type="ECO:0000256" key="10">
    <source>
        <dbReference type="ARBA" id="ARBA00032057"/>
    </source>
</evidence>
<gene>
    <name evidence="19" type="primary">treZ</name>
    <name evidence="19" type="ORF">EKE94_05935</name>
</gene>
<keyword evidence="7 14" id="KW-0378">Hydrolase</keyword>
<evidence type="ECO:0000256" key="17">
    <source>
        <dbReference type="PIRSR" id="PIRSR006337-3"/>
    </source>
</evidence>
<evidence type="ECO:0000259" key="18">
    <source>
        <dbReference type="SMART" id="SM00642"/>
    </source>
</evidence>
<evidence type="ECO:0000256" key="3">
    <source>
        <dbReference type="ARBA" id="ARBA00008061"/>
    </source>
</evidence>
<dbReference type="InterPro" id="IPR014756">
    <property type="entry name" value="Ig_E-set"/>
</dbReference>
<dbReference type="OrthoDB" id="9800174at2"/>
<feature type="binding site" evidence="16">
    <location>
        <begin position="393"/>
        <end position="398"/>
    </location>
    <ligand>
        <name>substrate</name>
    </ligand>
</feature>
<feature type="site" description="Transition state stabilizer" evidence="17">
    <location>
        <position position="394"/>
    </location>
</feature>
<dbReference type="CDD" id="cd02853">
    <property type="entry name" value="E_set_MTHase_like_N"/>
    <property type="match status" value="1"/>
</dbReference>
<evidence type="ECO:0000256" key="13">
    <source>
        <dbReference type="NCBIfam" id="TIGR02402"/>
    </source>
</evidence>
<dbReference type="SUPFAM" id="SSF51445">
    <property type="entry name" value="(Trans)glycosidases"/>
    <property type="match status" value="1"/>
</dbReference>
<dbReference type="SMART" id="SM00642">
    <property type="entry name" value="Aamy"/>
    <property type="match status" value="1"/>
</dbReference>
<evidence type="ECO:0000256" key="15">
    <source>
        <dbReference type="PIRSR" id="PIRSR006337-1"/>
    </source>
</evidence>
<dbReference type="InterPro" id="IPR006047">
    <property type="entry name" value="GH13_cat_dom"/>
</dbReference>
<dbReference type="Gene3D" id="2.60.40.10">
    <property type="entry name" value="Immunoglobulins"/>
    <property type="match status" value="1"/>
</dbReference>
<proteinExistence type="inferred from homology"/>
<keyword evidence="9 14" id="KW-0326">Glycosidase</keyword>
<evidence type="ECO:0000256" key="12">
    <source>
        <dbReference type="ARBA" id="ARBA00034013"/>
    </source>
</evidence>
<comment type="caution">
    <text evidence="19">The sequence shown here is derived from an EMBL/GenBank/DDBJ whole genome shotgun (WGS) entry which is preliminary data.</text>
</comment>
<dbReference type="RefSeq" id="WP_127905691.1">
    <property type="nucleotide sequence ID" value="NZ_RQXX01000002.1"/>
</dbReference>
<dbReference type="EMBL" id="RQXX01000002">
    <property type="protein sequence ID" value="RVV98458.1"/>
    <property type="molecule type" value="Genomic_DNA"/>
</dbReference>
<evidence type="ECO:0000256" key="8">
    <source>
        <dbReference type="ARBA" id="ARBA00023277"/>
    </source>
</evidence>
<keyword evidence="20" id="KW-1185">Reference proteome</keyword>
<name>A0A438AIJ0_9RHOB</name>
<dbReference type="PANTHER" id="PTHR43651:SF11">
    <property type="entry name" value="MALTO-OLIGOSYLTREHALOSE TREHALOHYDROLASE"/>
    <property type="match status" value="1"/>
</dbReference>
<dbReference type="GO" id="GO:0033942">
    <property type="term" value="F:4-alpha-D-(1-&gt;4)-alpha-D-glucanotrehalose trehalohydrolase activity"/>
    <property type="evidence" value="ECO:0007669"/>
    <property type="project" value="UniProtKB-EC"/>
</dbReference>
<dbReference type="CDD" id="cd11325">
    <property type="entry name" value="AmyAc_GTHase"/>
    <property type="match status" value="1"/>
</dbReference>
<reference evidence="19 20" key="1">
    <citation type="submission" date="2018-11" db="EMBL/GenBank/DDBJ databases">
        <title>Mesobaculum littorinae gen. nov., sp. nov., isolated from Littorina scabra that represents a novel genus of the order Rhodobacteraceae.</title>
        <authorList>
            <person name="Li F."/>
        </authorList>
    </citation>
    <scope>NUCLEOTIDE SEQUENCE [LARGE SCALE GENOMIC DNA]</scope>
    <source>
        <strain evidence="19 20">M0103</strain>
    </source>
</reference>
<feature type="active site" description="Nucleophile" evidence="15">
    <location>
        <position position="267"/>
    </location>
</feature>
<evidence type="ECO:0000313" key="20">
    <source>
        <dbReference type="Proteomes" id="UP000285908"/>
    </source>
</evidence>
<organism evidence="19 20">
    <name type="scientific">Mesobaculum littorinae</name>
    <dbReference type="NCBI Taxonomy" id="2486419"/>
    <lineage>
        <taxon>Bacteria</taxon>
        <taxon>Pseudomonadati</taxon>
        <taxon>Pseudomonadota</taxon>
        <taxon>Alphaproteobacteria</taxon>
        <taxon>Rhodobacterales</taxon>
        <taxon>Roseobacteraceae</taxon>
        <taxon>Mesobaculum</taxon>
    </lineage>
</organism>
<dbReference type="InterPro" id="IPR017853">
    <property type="entry name" value="GH"/>
</dbReference>
<evidence type="ECO:0000256" key="16">
    <source>
        <dbReference type="PIRSR" id="PIRSR006337-2"/>
    </source>
</evidence>
<feature type="binding site" evidence="16">
    <location>
        <begin position="324"/>
        <end position="328"/>
    </location>
    <ligand>
        <name>substrate</name>
    </ligand>
</feature>
<feature type="binding site" evidence="16">
    <location>
        <begin position="265"/>
        <end position="270"/>
    </location>
    <ligand>
        <name>substrate</name>
    </ligand>
</feature>
<dbReference type="InterPro" id="IPR012768">
    <property type="entry name" value="Trehalose_TreZ"/>
</dbReference>
<comment type="catalytic activity">
    <reaction evidence="12 14">
        <text>hydrolysis of (1-&gt;4)-alpha-D-glucosidic linkage in 4-alpha-D-[(1-&gt;4)-alpha-D-glucanosyl]n trehalose to yield trehalose and (1-&gt;4)-alpha-D-glucan.</text>
        <dbReference type="EC" id="3.2.1.141"/>
    </reaction>
</comment>
<dbReference type="UniPathway" id="UPA00299"/>
<keyword evidence="8" id="KW-0119">Carbohydrate metabolism</keyword>
<dbReference type="PANTHER" id="PTHR43651">
    <property type="entry name" value="1,4-ALPHA-GLUCAN-BRANCHING ENZYME"/>
    <property type="match status" value="1"/>
</dbReference>
<evidence type="ECO:0000256" key="5">
    <source>
        <dbReference type="ARBA" id="ARBA00015938"/>
    </source>
</evidence>
<evidence type="ECO:0000256" key="9">
    <source>
        <dbReference type="ARBA" id="ARBA00023295"/>
    </source>
</evidence>
<evidence type="ECO:0000256" key="14">
    <source>
        <dbReference type="PIRNR" id="PIRNR006337"/>
    </source>
</evidence>
<feature type="active site" description="Proton donor" evidence="15">
    <location>
        <position position="302"/>
    </location>
</feature>
<evidence type="ECO:0000256" key="11">
    <source>
        <dbReference type="ARBA" id="ARBA00033284"/>
    </source>
</evidence>
<evidence type="ECO:0000256" key="1">
    <source>
        <dbReference type="ARBA" id="ARBA00004496"/>
    </source>
</evidence>
<keyword evidence="6" id="KW-0963">Cytoplasm</keyword>
<comment type="similarity">
    <text evidence="3 14">Belongs to the glycosyl hydrolase 13 family.</text>
</comment>
<dbReference type="SUPFAM" id="SSF81296">
    <property type="entry name" value="E set domains"/>
    <property type="match status" value="1"/>
</dbReference>
<dbReference type="InterPro" id="IPR044901">
    <property type="entry name" value="Trehalose_TreZ_E-set_sf"/>
</dbReference>
<evidence type="ECO:0000256" key="4">
    <source>
        <dbReference type="ARBA" id="ARBA00012268"/>
    </source>
</evidence>
<accession>A0A438AIJ0</accession>
<dbReference type="NCBIfam" id="TIGR02402">
    <property type="entry name" value="trehalose_TreZ"/>
    <property type="match status" value="1"/>
</dbReference>
<dbReference type="EC" id="3.2.1.141" evidence="4 13"/>
<comment type="subcellular location">
    <subcellularLocation>
        <location evidence="1 15">Cytoplasm</location>
    </subcellularLocation>
</comment>